<organism evidence="2 3">
    <name type="scientific">Punica granatum</name>
    <name type="common">Pomegranate</name>
    <dbReference type="NCBI Taxonomy" id="22663"/>
    <lineage>
        <taxon>Eukaryota</taxon>
        <taxon>Viridiplantae</taxon>
        <taxon>Streptophyta</taxon>
        <taxon>Embryophyta</taxon>
        <taxon>Tracheophyta</taxon>
        <taxon>Spermatophyta</taxon>
        <taxon>Magnoliopsida</taxon>
        <taxon>eudicotyledons</taxon>
        <taxon>Gunneridae</taxon>
        <taxon>Pentapetalae</taxon>
        <taxon>rosids</taxon>
        <taxon>malvids</taxon>
        <taxon>Myrtales</taxon>
        <taxon>Lythraceae</taxon>
        <taxon>Punica</taxon>
    </lineage>
</organism>
<dbReference type="EMBL" id="PGOL01006607">
    <property type="protein sequence ID" value="PKI33450.1"/>
    <property type="molecule type" value="Genomic_DNA"/>
</dbReference>
<feature type="non-terminal residue" evidence="2">
    <location>
        <position position="36"/>
    </location>
</feature>
<keyword evidence="3" id="KW-1185">Reference proteome</keyword>
<protein>
    <submittedName>
        <fullName evidence="2">Uncharacterized protein</fullName>
    </submittedName>
</protein>
<dbReference type="AlphaFoldDB" id="A0A2I0HPP4"/>
<name>A0A2I0HPP4_PUNGR</name>
<evidence type="ECO:0000313" key="3">
    <source>
        <dbReference type="Proteomes" id="UP000233551"/>
    </source>
</evidence>
<accession>A0A2I0HPP4</accession>
<evidence type="ECO:0000256" key="1">
    <source>
        <dbReference type="SAM" id="MobiDB-lite"/>
    </source>
</evidence>
<sequence>MAEGAPEFNLVGARMRAPEQTRLGSVHLPGDARRTH</sequence>
<feature type="region of interest" description="Disordered" evidence="1">
    <location>
        <begin position="1"/>
        <end position="36"/>
    </location>
</feature>
<comment type="caution">
    <text evidence="2">The sequence shown here is derived from an EMBL/GenBank/DDBJ whole genome shotgun (WGS) entry which is preliminary data.</text>
</comment>
<evidence type="ECO:0000313" key="2">
    <source>
        <dbReference type="EMBL" id="PKI33450.1"/>
    </source>
</evidence>
<proteinExistence type="predicted"/>
<gene>
    <name evidence="2" type="ORF">CRG98_046159</name>
</gene>
<dbReference type="Proteomes" id="UP000233551">
    <property type="component" value="Unassembled WGS sequence"/>
</dbReference>
<reference evidence="2 3" key="1">
    <citation type="submission" date="2017-11" db="EMBL/GenBank/DDBJ databases">
        <title>De-novo sequencing of pomegranate (Punica granatum L.) genome.</title>
        <authorList>
            <person name="Akparov Z."/>
            <person name="Amiraslanov A."/>
            <person name="Hajiyeva S."/>
            <person name="Abbasov M."/>
            <person name="Kaur K."/>
            <person name="Hamwieh A."/>
            <person name="Solovyev V."/>
            <person name="Salamov A."/>
            <person name="Braich B."/>
            <person name="Kosarev P."/>
            <person name="Mahmoud A."/>
            <person name="Hajiyev E."/>
            <person name="Babayeva S."/>
            <person name="Izzatullayeva V."/>
            <person name="Mammadov A."/>
            <person name="Mammadov A."/>
            <person name="Sharifova S."/>
            <person name="Ojaghi J."/>
            <person name="Eynullazada K."/>
            <person name="Bayramov B."/>
            <person name="Abdulazimova A."/>
            <person name="Shahmuradov I."/>
        </authorList>
    </citation>
    <scope>NUCLEOTIDE SEQUENCE [LARGE SCALE GENOMIC DNA]</scope>
    <source>
        <strain evidence="3">cv. AG2017</strain>
        <tissue evidence="2">Leaf</tissue>
    </source>
</reference>